<dbReference type="Proteomes" id="UP001159427">
    <property type="component" value="Unassembled WGS sequence"/>
</dbReference>
<dbReference type="EMBL" id="CALNXI010000866">
    <property type="protein sequence ID" value="CAH3144132.1"/>
    <property type="molecule type" value="Genomic_DNA"/>
</dbReference>
<reference evidence="2 3" key="1">
    <citation type="submission" date="2022-05" db="EMBL/GenBank/DDBJ databases">
        <authorList>
            <consortium name="Genoscope - CEA"/>
            <person name="William W."/>
        </authorList>
    </citation>
    <scope>NUCLEOTIDE SEQUENCE [LARGE SCALE GENOMIC DNA]</scope>
</reference>
<keyword evidence="1" id="KW-0732">Signal</keyword>
<keyword evidence="3" id="KW-1185">Reference proteome</keyword>
<feature type="signal peptide" evidence="1">
    <location>
        <begin position="1"/>
        <end position="21"/>
    </location>
</feature>
<sequence>MKLGLLAHVCTVMYLFHVHEAFNCPSCTGIGKSRDEANKACDKNKRTVACAPDESVCVAGEKQVSRSLFLVQRFCSSRKMLDEMKKQCQDKKKSADSLCKVAMCEIAGCTARLS</sequence>
<organism evidence="2 3">
    <name type="scientific">Porites evermanni</name>
    <dbReference type="NCBI Taxonomy" id="104178"/>
    <lineage>
        <taxon>Eukaryota</taxon>
        <taxon>Metazoa</taxon>
        <taxon>Cnidaria</taxon>
        <taxon>Anthozoa</taxon>
        <taxon>Hexacorallia</taxon>
        <taxon>Scleractinia</taxon>
        <taxon>Fungiina</taxon>
        <taxon>Poritidae</taxon>
        <taxon>Porites</taxon>
    </lineage>
</organism>
<name>A0ABN8PIM8_9CNID</name>
<feature type="chain" id="PRO_5047002995" evidence="1">
    <location>
        <begin position="22"/>
        <end position="114"/>
    </location>
</feature>
<gene>
    <name evidence="2" type="ORF">PEVE_00043065</name>
</gene>
<comment type="caution">
    <text evidence="2">The sequence shown here is derived from an EMBL/GenBank/DDBJ whole genome shotgun (WGS) entry which is preliminary data.</text>
</comment>
<protein>
    <submittedName>
        <fullName evidence="2">Uncharacterized protein</fullName>
    </submittedName>
</protein>
<evidence type="ECO:0000313" key="3">
    <source>
        <dbReference type="Proteomes" id="UP001159427"/>
    </source>
</evidence>
<accession>A0ABN8PIM8</accession>
<proteinExistence type="predicted"/>
<evidence type="ECO:0000256" key="1">
    <source>
        <dbReference type="SAM" id="SignalP"/>
    </source>
</evidence>
<evidence type="ECO:0000313" key="2">
    <source>
        <dbReference type="EMBL" id="CAH3144132.1"/>
    </source>
</evidence>